<evidence type="ECO:0000313" key="9">
    <source>
        <dbReference type="EMBL" id="KAF2107152.1"/>
    </source>
</evidence>
<keyword evidence="4 6" id="KW-0472">Membrane</keyword>
<protein>
    <recommendedName>
        <fullName evidence="8">WSC domain-containing protein</fullName>
    </recommendedName>
</protein>
<dbReference type="PROSITE" id="PS51212">
    <property type="entry name" value="WSC"/>
    <property type="match status" value="1"/>
</dbReference>
<evidence type="ECO:0000256" key="6">
    <source>
        <dbReference type="SAM" id="Phobius"/>
    </source>
</evidence>
<feature type="region of interest" description="Disordered" evidence="5">
    <location>
        <begin position="352"/>
        <end position="388"/>
    </location>
</feature>
<feature type="compositionally biased region" description="Polar residues" evidence="5">
    <location>
        <begin position="168"/>
        <end position="177"/>
    </location>
</feature>
<feature type="region of interest" description="Disordered" evidence="5">
    <location>
        <begin position="299"/>
        <end position="328"/>
    </location>
</feature>
<evidence type="ECO:0000313" key="10">
    <source>
        <dbReference type="Proteomes" id="UP000799770"/>
    </source>
</evidence>
<evidence type="ECO:0000256" key="5">
    <source>
        <dbReference type="SAM" id="MobiDB-lite"/>
    </source>
</evidence>
<dbReference type="OrthoDB" id="2537459at2759"/>
<evidence type="ECO:0000256" key="4">
    <source>
        <dbReference type="ARBA" id="ARBA00023136"/>
    </source>
</evidence>
<keyword evidence="2 6" id="KW-0812">Transmembrane</keyword>
<dbReference type="SMART" id="SM00321">
    <property type="entry name" value="WSC"/>
    <property type="match status" value="1"/>
</dbReference>
<dbReference type="GO" id="GO:0071944">
    <property type="term" value="C:cell periphery"/>
    <property type="evidence" value="ECO:0007669"/>
    <property type="project" value="UniProtKB-ARBA"/>
</dbReference>
<keyword evidence="7" id="KW-0732">Signal</keyword>
<sequence length="388" mass="41388">MARTMEITFTALLAMLAFFVAYIPSASAANIAYCSSQNTGADSAAMYWNWQSNGWCSDKCRAQSAAFAIVLTNNCWCSNYIPEEQEDTGDCNDNCPGFPAEKCGNKDKNFYGYIELSEPAGTQAASQPPATSVSSPSSSPQESSAPAPSSEPNSEPTPPESSSEAPTTLKTTASSAAVSDAPVETAYTSIRVVTVSGAVHTETVVNQPHTTGAPTVSQAQKKSTPIGAIVGGVLGGLALLGIIVGLVLFFLWKKRKEQREEDAGGDQSGVQRNVSTMSKAGLLRSEKQYPQYPPQIATTFQSSKRNSRMDLDNTSISPISASDRRSSRPVLFDQRLNPSAIMILDNGSRGSFASLDDSHDYGRALNVTNPDPYPRDSVDTRRSQNPPA</sequence>
<reference evidence="9" key="1">
    <citation type="journal article" date="2020" name="Stud. Mycol.">
        <title>101 Dothideomycetes genomes: a test case for predicting lifestyles and emergence of pathogens.</title>
        <authorList>
            <person name="Haridas S."/>
            <person name="Albert R."/>
            <person name="Binder M."/>
            <person name="Bloem J."/>
            <person name="Labutti K."/>
            <person name="Salamov A."/>
            <person name="Andreopoulos B."/>
            <person name="Baker S."/>
            <person name="Barry K."/>
            <person name="Bills G."/>
            <person name="Bluhm B."/>
            <person name="Cannon C."/>
            <person name="Castanera R."/>
            <person name="Culley D."/>
            <person name="Daum C."/>
            <person name="Ezra D."/>
            <person name="Gonzalez J."/>
            <person name="Henrissat B."/>
            <person name="Kuo A."/>
            <person name="Liang C."/>
            <person name="Lipzen A."/>
            <person name="Lutzoni F."/>
            <person name="Magnuson J."/>
            <person name="Mondo S."/>
            <person name="Nolan M."/>
            <person name="Ohm R."/>
            <person name="Pangilinan J."/>
            <person name="Park H.-J."/>
            <person name="Ramirez L."/>
            <person name="Alfaro M."/>
            <person name="Sun H."/>
            <person name="Tritt A."/>
            <person name="Yoshinaga Y."/>
            <person name="Zwiers L.-H."/>
            <person name="Turgeon B."/>
            <person name="Goodwin S."/>
            <person name="Spatafora J."/>
            <person name="Crous P."/>
            <person name="Grigoriev I."/>
        </authorList>
    </citation>
    <scope>NUCLEOTIDE SEQUENCE</scope>
    <source>
        <strain evidence="9">CBS 627.86</strain>
    </source>
</reference>
<comment type="subcellular location">
    <subcellularLocation>
        <location evidence="1">Membrane</location>
        <topology evidence="1">Single-pass membrane protein</topology>
    </subcellularLocation>
</comment>
<evidence type="ECO:0000259" key="8">
    <source>
        <dbReference type="PROSITE" id="PS51212"/>
    </source>
</evidence>
<dbReference type="InterPro" id="IPR051694">
    <property type="entry name" value="Immunoregulatory_rcpt-like"/>
</dbReference>
<feature type="compositionally biased region" description="Low complexity" evidence="5">
    <location>
        <begin position="123"/>
        <end position="167"/>
    </location>
</feature>
<dbReference type="AlphaFoldDB" id="A0A6A5YIX2"/>
<feature type="region of interest" description="Disordered" evidence="5">
    <location>
        <begin position="121"/>
        <end position="180"/>
    </location>
</feature>
<dbReference type="EMBL" id="ML977356">
    <property type="protein sequence ID" value="KAF2107152.1"/>
    <property type="molecule type" value="Genomic_DNA"/>
</dbReference>
<dbReference type="GO" id="GO:0016020">
    <property type="term" value="C:membrane"/>
    <property type="evidence" value="ECO:0007669"/>
    <property type="project" value="UniProtKB-SubCell"/>
</dbReference>
<dbReference type="Proteomes" id="UP000799770">
    <property type="component" value="Unassembled WGS sequence"/>
</dbReference>
<evidence type="ECO:0000256" key="1">
    <source>
        <dbReference type="ARBA" id="ARBA00004167"/>
    </source>
</evidence>
<accession>A0A6A5YIX2</accession>
<gene>
    <name evidence="9" type="ORF">BDV96DRAFT_306056</name>
</gene>
<feature type="transmembrane region" description="Helical" evidence="6">
    <location>
        <begin position="226"/>
        <end position="252"/>
    </location>
</feature>
<evidence type="ECO:0000256" key="3">
    <source>
        <dbReference type="ARBA" id="ARBA00022989"/>
    </source>
</evidence>
<evidence type="ECO:0000256" key="2">
    <source>
        <dbReference type="ARBA" id="ARBA00022692"/>
    </source>
</evidence>
<keyword evidence="3 6" id="KW-1133">Transmembrane helix</keyword>
<name>A0A6A5YIX2_9PLEO</name>
<dbReference type="PANTHER" id="PTHR15549">
    <property type="entry name" value="PAIRED IMMUNOGLOBULIN-LIKE TYPE 2 RECEPTOR"/>
    <property type="match status" value="1"/>
</dbReference>
<organism evidence="9 10">
    <name type="scientific">Lophiotrema nucula</name>
    <dbReference type="NCBI Taxonomy" id="690887"/>
    <lineage>
        <taxon>Eukaryota</taxon>
        <taxon>Fungi</taxon>
        <taxon>Dikarya</taxon>
        <taxon>Ascomycota</taxon>
        <taxon>Pezizomycotina</taxon>
        <taxon>Dothideomycetes</taxon>
        <taxon>Pleosporomycetidae</taxon>
        <taxon>Pleosporales</taxon>
        <taxon>Lophiotremataceae</taxon>
        <taxon>Lophiotrema</taxon>
    </lineage>
</organism>
<feature type="compositionally biased region" description="Basic and acidic residues" evidence="5">
    <location>
        <begin position="373"/>
        <end position="382"/>
    </location>
</feature>
<dbReference type="PANTHER" id="PTHR15549:SF26">
    <property type="entry name" value="AXIAL BUDDING PATTERN PROTEIN 2-RELATED"/>
    <property type="match status" value="1"/>
</dbReference>
<feature type="domain" description="WSC" evidence="8">
    <location>
        <begin position="28"/>
        <end position="116"/>
    </location>
</feature>
<dbReference type="InterPro" id="IPR002889">
    <property type="entry name" value="WSC_carb-bd"/>
</dbReference>
<feature type="chain" id="PRO_5025444251" description="WSC domain-containing protein" evidence="7">
    <location>
        <begin position="29"/>
        <end position="388"/>
    </location>
</feature>
<feature type="signal peptide" evidence="7">
    <location>
        <begin position="1"/>
        <end position="28"/>
    </location>
</feature>
<proteinExistence type="predicted"/>
<dbReference type="Pfam" id="PF01822">
    <property type="entry name" value="WSC"/>
    <property type="match status" value="1"/>
</dbReference>
<keyword evidence="10" id="KW-1185">Reference proteome</keyword>
<evidence type="ECO:0000256" key="7">
    <source>
        <dbReference type="SAM" id="SignalP"/>
    </source>
</evidence>